<feature type="compositionally biased region" description="Basic and acidic residues" evidence="12">
    <location>
        <begin position="158"/>
        <end position="197"/>
    </location>
</feature>
<evidence type="ECO:0000256" key="4">
    <source>
        <dbReference type="ARBA" id="ARBA00022603"/>
    </source>
</evidence>
<organism evidence="14 15">
    <name type="scientific">Tilletia horrida</name>
    <dbReference type="NCBI Taxonomy" id="155126"/>
    <lineage>
        <taxon>Eukaryota</taxon>
        <taxon>Fungi</taxon>
        <taxon>Dikarya</taxon>
        <taxon>Basidiomycota</taxon>
        <taxon>Ustilaginomycotina</taxon>
        <taxon>Exobasidiomycetes</taxon>
        <taxon>Tilletiales</taxon>
        <taxon>Tilletiaceae</taxon>
        <taxon>Tilletia</taxon>
    </lineage>
</organism>
<comment type="activity regulation">
    <text evidence="11">Ubiquitination of histone H2B to form H2BK123ub1 is required for efficient DOT1 methyltransferase activity on histone H3.</text>
</comment>
<protein>
    <recommendedName>
        <fullName evidence="3 11">Histone-lysine N-methyltransferase, H3 lysine-79 specific</fullName>
        <ecNumber evidence="2 11">2.1.1.360</ecNumber>
    </recommendedName>
    <alternativeName>
        <fullName evidence="9 11">Histone H3-K79 methyltransferase</fullName>
    </alternativeName>
</protein>
<comment type="similarity">
    <text evidence="11">Belongs to the class I-like SAM-binding methyltransferase superfamily. DOT1 family.</text>
</comment>
<feature type="compositionally biased region" description="Low complexity" evidence="12">
    <location>
        <begin position="483"/>
        <end position="526"/>
    </location>
</feature>
<evidence type="ECO:0000256" key="6">
    <source>
        <dbReference type="ARBA" id="ARBA00022691"/>
    </source>
</evidence>
<feature type="compositionally biased region" description="Polar residues" evidence="12">
    <location>
        <begin position="409"/>
        <end position="421"/>
    </location>
</feature>
<dbReference type="SUPFAM" id="SSF53335">
    <property type="entry name" value="S-adenosyl-L-methionine-dependent methyltransferases"/>
    <property type="match status" value="1"/>
</dbReference>
<proteinExistence type="inferred from homology"/>
<keyword evidence="8 11" id="KW-0539">Nucleus</keyword>
<dbReference type="PANTHER" id="PTHR21451">
    <property type="entry name" value="HISTONE H3 METHYLTRANSFERASE"/>
    <property type="match status" value="1"/>
</dbReference>
<keyword evidence="15" id="KW-1185">Reference proteome</keyword>
<keyword evidence="4 11" id="KW-0489">Methyltransferase</keyword>
<evidence type="ECO:0000256" key="5">
    <source>
        <dbReference type="ARBA" id="ARBA00022679"/>
    </source>
</evidence>
<dbReference type="PANTHER" id="PTHR21451:SF0">
    <property type="entry name" value="HISTONE-LYSINE N-METHYLTRANSFERASE, H3 LYSINE-79 SPECIFIC"/>
    <property type="match status" value="1"/>
</dbReference>
<reference evidence="14" key="1">
    <citation type="journal article" date="2023" name="PhytoFront">
        <title>Draft Genome Resources of Seven Strains of Tilletia horrida, Causal Agent of Kernel Smut of Rice.</title>
        <authorList>
            <person name="Khanal S."/>
            <person name="Antony Babu S."/>
            <person name="Zhou X.G."/>
        </authorList>
    </citation>
    <scope>NUCLEOTIDE SEQUENCE</scope>
    <source>
        <strain evidence="14">TX6</strain>
    </source>
</reference>
<evidence type="ECO:0000256" key="3">
    <source>
        <dbReference type="ARBA" id="ARBA00020987"/>
    </source>
</evidence>
<keyword evidence="5 11" id="KW-0808">Transferase</keyword>
<evidence type="ECO:0000256" key="8">
    <source>
        <dbReference type="ARBA" id="ARBA00023242"/>
    </source>
</evidence>
<dbReference type="AlphaFoldDB" id="A0AAN6GIG5"/>
<evidence type="ECO:0000256" key="12">
    <source>
        <dbReference type="SAM" id="MobiDB-lite"/>
    </source>
</evidence>
<comment type="miscellaneous">
    <text evidence="11">In contrast to other lysine histone methyltransferases, it does not contain a SET domain, suggesting the existence of another mechanism for methylation of lysine residues of histones.</text>
</comment>
<feature type="compositionally biased region" description="Low complexity" evidence="12">
    <location>
        <begin position="443"/>
        <end position="456"/>
    </location>
</feature>
<evidence type="ECO:0000256" key="1">
    <source>
        <dbReference type="ARBA" id="ARBA00004123"/>
    </source>
</evidence>
<feature type="compositionally biased region" description="Low complexity" evidence="12">
    <location>
        <begin position="205"/>
        <end position="220"/>
    </location>
</feature>
<dbReference type="Proteomes" id="UP001176517">
    <property type="component" value="Unassembled WGS sequence"/>
</dbReference>
<dbReference type="PROSITE" id="PS51569">
    <property type="entry name" value="DOT1"/>
    <property type="match status" value="1"/>
</dbReference>
<keyword evidence="6 11" id="KW-0949">S-adenosyl-L-methionine</keyword>
<dbReference type="GO" id="GO:0000077">
    <property type="term" value="P:DNA damage checkpoint signaling"/>
    <property type="evidence" value="ECO:0007669"/>
    <property type="project" value="TreeGrafter"/>
</dbReference>
<name>A0AAN6GIG5_9BASI</name>
<feature type="region of interest" description="Disordered" evidence="12">
    <location>
        <begin position="402"/>
        <end position="427"/>
    </location>
</feature>
<dbReference type="GO" id="GO:0140956">
    <property type="term" value="F:histone H3K79 trimethyltransferase activity"/>
    <property type="evidence" value="ECO:0007669"/>
    <property type="project" value="UniProtKB-EC"/>
</dbReference>
<dbReference type="Pfam" id="PF08123">
    <property type="entry name" value="DOT1"/>
    <property type="match status" value="1"/>
</dbReference>
<evidence type="ECO:0000256" key="9">
    <source>
        <dbReference type="ARBA" id="ARBA00029821"/>
    </source>
</evidence>
<dbReference type="FunFam" id="3.40.50.150:FF:000033">
    <property type="entry name" value="Histone-lysine N-methyltransferase, H3 lysine-79 specific"/>
    <property type="match status" value="1"/>
</dbReference>
<evidence type="ECO:0000256" key="7">
    <source>
        <dbReference type="ARBA" id="ARBA00022853"/>
    </source>
</evidence>
<evidence type="ECO:0000313" key="15">
    <source>
        <dbReference type="Proteomes" id="UP001176517"/>
    </source>
</evidence>
<comment type="subcellular location">
    <subcellularLocation>
        <location evidence="1 11">Nucleus</location>
    </subcellularLocation>
</comment>
<dbReference type="GO" id="GO:0032259">
    <property type="term" value="P:methylation"/>
    <property type="evidence" value="ECO:0007669"/>
    <property type="project" value="UniProtKB-KW"/>
</dbReference>
<dbReference type="InterPro" id="IPR025789">
    <property type="entry name" value="DOT1_dom"/>
</dbReference>
<comment type="caution">
    <text evidence="14">The sequence shown here is derived from an EMBL/GenBank/DDBJ whole genome shotgun (WGS) entry which is preliminary data.</text>
</comment>
<feature type="compositionally biased region" description="Low complexity" evidence="12">
    <location>
        <begin position="50"/>
        <end position="121"/>
    </location>
</feature>
<dbReference type="GO" id="GO:0006281">
    <property type="term" value="P:DNA repair"/>
    <property type="evidence" value="ECO:0007669"/>
    <property type="project" value="TreeGrafter"/>
</dbReference>
<evidence type="ECO:0000256" key="11">
    <source>
        <dbReference type="RuleBase" id="RU271113"/>
    </source>
</evidence>
<dbReference type="EC" id="2.1.1.360" evidence="2 11"/>
<accession>A0AAN6GIG5</accession>
<feature type="compositionally biased region" description="Polar residues" evidence="12">
    <location>
        <begin position="132"/>
        <end position="151"/>
    </location>
</feature>
<comment type="function">
    <text evidence="11">Histone methyltransferase that specifically trimethylates histone H3 to form H3K79me3. This methylation is required for telomere silencing and for the pachytene checkpoint during the meiotic cell cycle by allowing the recruitment of RAD9 to double strand breaks. Nucleosomes are preferred as substrate compared to free histone.</text>
</comment>
<dbReference type="Gene3D" id="3.40.50.150">
    <property type="entry name" value="Vaccinia Virus protein VP39"/>
    <property type="match status" value="1"/>
</dbReference>
<comment type="catalytic activity">
    <reaction evidence="10 11">
        <text>L-lysyl(79)-[histone H3] + 3 S-adenosyl-L-methionine = N(6),N(6),N(6)-trimethyl-L-lysyl(79)-[histone H3] + 3 S-adenosyl-L-homocysteine + 3 H(+)</text>
        <dbReference type="Rhea" id="RHEA:60328"/>
        <dbReference type="Rhea" id="RHEA-COMP:15549"/>
        <dbReference type="Rhea" id="RHEA-COMP:15552"/>
        <dbReference type="ChEBI" id="CHEBI:15378"/>
        <dbReference type="ChEBI" id="CHEBI:29969"/>
        <dbReference type="ChEBI" id="CHEBI:57856"/>
        <dbReference type="ChEBI" id="CHEBI:59789"/>
        <dbReference type="ChEBI" id="CHEBI:61961"/>
        <dbReference type="EC" id="2.1.1.360"/>
    </reaction>
</comment>
<evidence type="ECO:0000259" key="13">
    <source>
        <dbReference type="PROSITE" id="PS51569"/>
    </source>
</evidence>
<evidence type="ECO:0000256" key="2">
    <source>
        <dbReference type="ARBA" id="ARBA00012190"/>
    </source>
</evidence>
<feature type="region of interest" description="Disordered" evidence="12">
    <location>
        <begin position="441"/>
        <end position="526"/>
    </location>
</feature>
<keyword evidence="7 11" id="KW-0156">Chromatin regulator</keyword>
<feature type="region of interest" description="Disordered" evidence="12">
    <location>
        <begin position="35"/>
        <end position="261"/>
    </location>
</feature>
<dbReference type="InterPro" id="IPR029063">
    <property type="entry name" value="SAM-dependent_MTases_sf"/>
</dbReference>
<dbReference type="Gene3D" id="1.10.260.170">
    <property type="match status" value="1"/>
</dbReference>
<gene>
    <name evidence="14" type="primary">DOT1</name>
    <name evidence="14" type="ORF">OC846_006637</name>
</gene>
<dbReference type="InterPro" id="IPR030445">
    <property type="entry name" value="H3-K79_meTrfase"/>
</dbReference>
<feature type="domain" description="DOT1" evidence="13">
    <location>
        <begin position="480"/>
        <end position="814"/>
    </location>
</feature>
<evidence type="ECO:0000313" key="14">
    <source>
        <dbReference type="EMBL" id="KAK0542788.1"/>
    </source>
</evidence>
<evidence type="ECO:0000256" key="10">
    <source>
        <dbReference type="ARBA" id="ARBA00047770"/>
    </source>
</evidence>
<dbReference type="GO" id="GO:0005634">
    <property type="term" value="C:nucleus"/>
    <property type="evidence" value="ECO:0007669"/>
    <property type="project" value="UniProtKB-SubCell"/>
</dbReference>
<dbReference type="CDD" id="cd02440">
    <property type="entry name" value="AdoMet_MTases"/>
    <property type="match status" value="1"/>
</dbReference>
<sequence length="838" mass="89572">MAGLDFFGAKASNNAVTTSAPASAAAVATTAAAAAAAVNKKKPLLPRPPLSSASSRTSTPASSSSSPASPRRSAGSQSSTARTASTASLTAAHSKSAASSPAPQSQTSSPAPTSTSSTTNTIRRPAVVIVKTFTTASKPRTSASSLSSTNAKPIKRNALPEERRLRIAQEQKQRKLEQEEREYAERKRAEAAREATRPLKKRRTLSSASGSKRSSPALSPVSDRKSRAKTLFSDDDDEDDDNTSPYSTSHKHNAVSKDDWVIPPRQHRSVIRADEEIAVREAQNSAVADEVRNAAGMSTGVTRFTSLCQNAVSSLSVVTSTGLKTFAPYFKDIDDHTIVTLEYPAMHGSEAFPLLVPKPLDEYDPISDLLRTVHVMVSSYFPDEAVRTKLFGRLEELEFTGGRLHPRDSSSPGPAASTSLHSGHVTPLGSTSASAIVNGAHLSPSSAADPSRASTPLHLTASTSSQGVNGAIVSGGLPAPRLTTPQPGGTATATSTAQSTPVASSTSLPSISNSSGSISALAGASTSTSTQIDGESILRSFQRARNRRNGPLFLRTVARFNETMRSAKRTGLVLEGIRKMAETGIPERLWANIHEQTYARIVGPKVEELNNYTAFSDNVYGELLPRFTSEIANLTGLGPSSTFVDLGSGVGNVLVQLALQTGCSAYGCEMMDTPARLADAQIDEAKARWAMWGLEGGHAEAWKADFCASERVGEVLRKADVVLVNNYAFTPRTNDKLVLQFLDLKDGCHIISLKPFVPPDFRLTERTLSSPLAILRVVERTYGSGCVSWADGGGRYYIHTVDRKLVQDFQPALVGRGDTRRRRWKKNPEEEDDEMMTM</sequence>
<dbReference type="EMBL" id="JAPDMZ010000450">
    <property type="protein sequence ID" value="KAK0542788.1"/>
    <property type="molecule type" value="Genomic_DNA"/>
</dbReference>
<feature type="compositionally biased region" description="Acidic residues" evidence="12">
    <location>
        <begin position="233"/>
        <end position="242"/>
    </location>
</feature>